<reference evidence="1" key="1">
    <citation type="submission" date="2014-09" db="EMBL/GenBank/DDBJ databases">
        <authorList>
            <person name="Magalhaes I.L.F."/>
            <person name="Oliveira U."/>
            <person name="Santos F.R."/>
            <person name="Vidigal T.H.D.A."/>
            <person name="Brescovit A.D."/>
            <person name="Santos A.J."/>
        </authorList>
    </citation>
    <scope>NUCLEOTIDE SEQUENCE</scope>
    <source>
        <tissue evidence="1">Shoot tissue taken approximately 20 cm above the soil surface</tissue>
    </source>
</reference>
<sequence length="27" mass="3180">MTHSDIFRHNPRGTLNWHNNIAPSPCY</sequence>
<dbReference type="EMBL" id="GBRH01266986">
    <property type="protein sequence ID" value="JAD30909.1"/>
    <property type="molecule type" value="Transcribed_RNA"/>
</dbReference>
<protein>
    <submittedName>
        <fullName evidence="1">Uncharacterized protein</fullName>
    </submittedName>
</protein>
<accession>A0A0A8YUU3</accession>
<organism evidence="1">
    <name type="scientific">Arundo donax</name>
    <name type="common">Giant reed</name>
    <name type="synonym">Donax arundinaceus</name>
    <dbReference type="NCBI Taxonomy" id="35708"/>
    <lineage>
        <taxon>Eukaryota</taxon>
        <taxon>Viridiplantae</taxon>
        <taxon>Streptophyta</taxon>
        <taxon>Embryophyta</taxon>
        <taxon>Tracheophyta</taxon>
        <taxon>Spermatophyta</taxon>
        <taxon>Magnoliopsida</taxon>
        <taxon>Liliopsida</taxon>
        <taxon>Poales</taxon>
        <taxon>Poaceae</taxon>
        <taxon>PACMAD clade</taxon>
        <taxon>Arundinoideae</taxon>
        <taxon>Arundineae</taxon>
        <taxon>Arundo</taxon>
    </lineage>
</organism>
<reference evidence="1" key="2">
    <citation type="journal article" date="2015" name="Data Brief">
        <title>Shoot transcriptome of the giant reed, Arundo donax.</title>
        <authorList>
            <person name="Barrero R.A."/>
            <person name="Guerrero F.D."/>
            <person name="Moolhuijzen P."/>
            <person name="Goolsby J.A."/>
            <person name="Tidwell J."/>
            <person name="Bellgard S.E."/>
            <person name="Bellgard M.I."/>
        </authorList>
    </citation>
    <scope>NUCLEOTIDE SEQUENCE</scope>
    <source>
        <tissue evidence="1">Shoot tissue taken approximately 20 cm above the soil surface</tissue>
    </source>
</reference>
<proteinExistence type="predicted"/>
<name>A0A0A8YUU3_ARUDO</name>
<dbReference type="AlphaFoldDB" id="A0A0A8YUU3"/>
<evidence type="ECO:0000313" key="1">
    <source>
        <dbReference type="EMBL" id="JAD30909.1"/>
    </source>
</evidence>